<dbReference type="InterPro" id="IPR000086">
    <property type="entry name" value="NUDIX_hydrolase_dom"/>
</dbReference>
<comment type="similarity">
    <text evidence="1 4">Belongs to the Nudix hydrolase family. NudJ subfamily.</text>
</comment>
<sequence>MSDAWQPHVVVAALVERDGRYLIVEEFINGELRLNQPAGHWEQGETLLDAVKRETLEEAAWEIEPRAFLGTYIWHPNSLPYPFVRFAFIADAIRHHPDRKLDQGIVRALWLTPEELRARRGEWRSPSVIQCIEDYQAGRRYPLDLVREQVEAR</sequence>
<dbReference type="InterPro" id="IPR033713">
    <property type="entry name" value="NudJ"/>
</dbReference>
<accession>A0A4S3K597</accession>
<dbReference type="RefSeq" id="WP_133880153.1">
    <property type="nucleotide sequence ID" value="NZ_MWIN01000012.1"/>
</dbReference>
<comment type="caution">
    <text evidence="6">The sequence shown here is derived from an EMBL/GenBank/DDBJ whole genome shotgun (WGS) entry which is preliminary data.</text>
</comment>
<evidence type="ECO:0000259" key="5">
    <source>
        <dbReference type="PROSITE" id="PS51462"/>
    </source>
</evidence>
<dbReference type="SUPFAM" id="SSF55811">
    <property type="entry name" value="Nudix"/>
    <property type="match status" value="1"/>
</dbReference>
<dbReference type="CDD" id="cd03675">
    <property type="entry name" value="NUDIX_Hydrolase"/>
    <property type="match status" value="1"/>
</dbReference>
<evidence type="ECO:0000313" key="6">
    <source>
        <dbReference type="EMBL" id="TDU31582.1"/>
    </source>
</evidence>
<dbReference type="GO" id="GO:0017110">
    <property type="term" value="F:nucleoside diphosphate phosphatase activity"/>
    <property type="evidence" value="ECO:0007669"/>
    <property type="project" value="InterPro"/>
</dbReference>
<dbReference type="GO" id="GO:0004787">
    <property type="term" value="F:thiamine diphosphate phosphatase activity"/>
    <property type="evidence" value="ECO:0007669"/>
    <property type="project" value="InterPro"/>
</dbReference>
<keyword evidence="7" id="KW-1185">Reference proteome</keyword>
<evidence type="ECO:0000313" key="7">
    <source>
        <dbReference type="Proteomes" id="UP000295341"/>
    </source>
</evidence>
<dbReference type="Pfam" id="PF00293">
    <property type="entry name" value="NUDIX"/>
    <property type="match status" value="1"/>
</dbReference>
<dbReference type="GO" id="GO:0017111">
    <property type="term" value="F:ribonucleoside triphosphate phosphatase activity"/>
    <property type="evidence" value="ECO:0007669"/>
    <property type="project" value="InterPro"/>
</dbReference>
<gene>
    <name evidence="4" type="primary">nudJ</name>
    <name evidence="6" type="ORF">DFR24_0952</name>
</gene>
<keyword evidence="4" id="KW-0378">Hydrolase</keyword>
<dbReference type="PANTHER" id="PTHR43222">
    <property type="entry name" value="NUDIX HYDROLASE 23"/>
    <property type="match status" value="1"/>
</dbReference>
<dbReference type="Proteomes" id="UP000295341">
    <property type="component" value="Unassembled WGS sequence"/>
</dbReference>
<proteinExistence type="inferred from homology"/>
<protein>
    <recommendedName>
        <fullName evidence="3 4">Phosphatase NudJ</fullName>
        <ecNumber evidence="4">3.6.1.-</ecNumber>
    </recommendedName>
</protein>
<name>A0A4S3K597_9GAMM</name>
<dbReference type="Gene3D" id="3.90.79.10">
    <property type="entry name" value="Nucleoside Triphosphate Pyrophosphohydrolase"/>
    <property type="match status" value="1"/>
</dbReference>
<dbReference type="EC" id="3.6.1.-" evidence="4"/>
<organism evidence="6 7">
    <name type="scientific">Panacagrimonas perspica</name>
    <dbReference type="NCBI Taxonomy" id="381431"/>
    <lineage>
        <taxon>Bacteria</taxon>
        <taxon>Pseudomonadati</taxon>
        <taxon>Pseudomonadota</taxon>
        <taxon>Gammaproteobacteria</taxon>
        <taxon>Nevskiales</taxon>
        <taxon>Nevskiaceae</taxon>
        <taxon>Panacagrimonas</taxon>
    </lineage>
</organism>
<evidence type="ECO:0000256" key="1">
    <source>
        <dbReference type="ARBA" id="ARBA00007608"/>
    </source>
</evidence>
<reference evidence="6 7" key="1">
    <citation type="submission" date="2019-03" db="EMBL/GenBank/DDBJ databases">
        <title>Genomic Encyclopedia of Type Strains, Phase IV (KMG-IV): sequencing the most valuable type-strain genomes for metagenomic binning, comparative biology and taxonomic classification.</title>
        <authorList>
            <person name="Goeker M."/>
        </authorList>
    </citation>
    <scope>NUCLEOTIDE SEQUENCE [LARGE SCALE GENOMIC DNA]</scope>
    <source>
        <strain evidence="6 7">DSM 26377</strain>
    </source>
</reference>
<comment type="cofactor">
    <cofactor evidence="4">
        <name>Mg(2+)</name>
        <dbReference type="ChEBI" id="CHEBI:18420"/>
    </cofactor>
</comment>
<evidence type="ECO:0000256" key="4">
    <source>
        <dbReference type="RuleBase" id="RU364043"/>
    </source>
</evidence>
<dbReference type="PROSITE" id="PS51462">
    <property type="entry name" value="NUDIX"/>
    <property type="match status" value="1"/>
</dbReference>
<keyword evidence="4" id="KW-0460">Magnesium</keyword>
<dbReference type="InterPro" id="IPR015797">
    <property type="entry name" value="NUDIX_hydrolase-like_dom_sf"/>
</dbReference>
<dbReference type="OrthoDB" id="8594221at2"/>
<dbReference type="AlphaFoldDB" id="A0A4S3K597"/>
<dbReference type="PANTHER" id="PTHR43222:SF11">
    <property type="entry name" value="PHOSPHATASE NUDJ"/>
    <property type="match status" value="1"/>
</dbReference>
<comment type="subunit">
    <text evidence="2 4">Monomer.</text>
</comment>
<dbReference type="EMBL" id="SOBT01000008">
    <property type="protein sequence ID" value="TDU31582.1"/>
    <property type="molecule type" value="Genomic_DNA"/>
</dbReference>
<evidence type="ECO:0000256" key="3">
    <source>
        <dbReference type="ARBA" id="ARBA00015552"/>
    </source>
</evidence>
<evidence type="ECO:0000256" key="2">
    <source>
        <dbReference type="ARBA" id="ARBA00011245"/>
    </source>
</evidence>
<feature type="domain" description="Nudix hydrolase" evidence="5">
    <location>
        <begin position="4"/>
        <end position="148"/>
    </location>
</feature>